<dbReference type="Pfam" id="PF00001">
    <property type="entry name" value="7tm_1"/>
    <property type="match status" value="1"/>
</dbReference>
<accession>A0A816BPJ7</accession>
<dbReference type="GO" id="GO:0005886">
    <property type="term" value="C:plasma membrane"/>
    <property type="evidence" value="ECO:0007669"/>
    <property type="project" value="UniProtKB-SubCell"/>
</dbReference>
<evidence type="ECO:0000256" key="2">
    <source>
        <dbReference type="ARBA" id="ARBA00022475"/>
    </source>
</evidence>
<dbReference type="EMBL" id="CAJNOJ010000892">
    <property type="protein sequence ID" value="CAF1531819.1"/>
    <property type="molecule type" value="Genomic_DNA"/>
</dbReference>
<evidence type="ECO:0000256" key="8">
    <source>
        <dbReference type="ARBA" id="ARBA00023224"/>
    </source>
</evidence>
<evidence type="ECO:0000256" key="4">
    <source>
        <dbReference type="ARBA" id="ARBA00022989"/>
    </source>
</evidence>
<evidence type="ECO:0000256" key="7">
    <source>
        <dbReference type="ARBA" id="ARBA00023170"/>
    </source>
</evidence>
<keyword evidence="6 9" id="KW-0472">Membrane</keyword>
<comment type="caution">
    <text evidence="12">The sequence shown here is derived from an EMBL/GenBank/DDBJ whole genome shotgun (WGS) entry which is preliminary data.</text>
</comment>
<evidence type="ECO:0000259" key="10">
    <source>
        <dbReference type="PROSITE" id="PS50262"/>
    </source>
</evidence>
<keyword evidence="8" id="KW-0807">Transducer</keyword>
<sequence>MSGTTTSSSPSNGYNFVAIANQATAYAFSVTMVFIVFTSLLNACVLWRRALRLSSCTYYFLASIPPVLAYVIVTPLNTILIYYFGFRMHSTPITCKIVQFVVYGSPLLYGSMLICASVDRFCASSASARLRQFSRVYIARRVIFCVWILIILYMIPFLISYYYDYNSILSNKCVAYTSTLATIYLMSRVILYYFAIPIILGIFGLLTIKNIRSQTCRVFVEGRSNTHRRTEGQLARMLVIQVAVYFMFFTPSGITYIMVTFIPSLNTTYYNTIRTLTVVWQKEAFLLRFSSTF</sequence>
<dbReference type="PROSITE" id="PS50262">
    <property type="entry name" value="G_PROTEIN_RECEP_F1_2"/>
    <property type="match status" value="1"/>
</dbReference>
<dbReference type="InterPro" id="IPR000276">
    <property type="entry name" value="GPCR_Rhodpsn"/>
</dbReference>
<comment type="subcellular location">
    <subcellularLocation>
        <location evidence="1">Cell membrane</location>
        <topology evidence="1">Multi-pass membrane protein</topology>
    </subcellularLocation>
</comment>
<dbReference type="GO" id="GO:0008528">
    <property type="term" value="F:G protein-coupled peptide receptor activity"/>
    <property type="evidence" value="ECO:0007669"/>
    <property type="project" value="TreeGrafter"/>
</dbReference>
<keyword evidence="2" id="KW-1003">Cell membrane</keyword>
<dbReference type="Proteomes" id="UP000663852">
    <property type="component" value="Unassembled WGS sequence"/>
</dbReference>
<organism evidence="12 13">
    <name type="scientific">Adineta ricciae</name>
    <name type="common">Rotifer</name>
    <dbReference type="NCBI Taxonomy" id="249248"/>
    <lineage>
        <taxon>Eukaryota</taxon>
        <taxon>Metazoa</taxon>
        <taxon>Spiralia</taxon>
        <taxon>Gnathifera</taxon>
        <taxon>Rotifera</taxon>
        <taxon>Eurotatoria</taxon>
        <taxon>Bdelloidea</taxon>
        <taxon>Adinetida</taxon>
        <taxon>Adinetidae</taxon>
        <taxon>Adineta</taxon>
    </lineage>
</organism>
<dbReference type="Proteomes" id="UP000663828">
    <property type="component" value="Unassembled WGS sequence"/>
</dbReference>
<proteinExistence type="predicted"/>
<dbReference type="PANTHER" id="PTHR24230">
    <property type="entry name" value="G-PROTEIN COUPLED RECEPTOR"/>
    <property type="match status" value="1"/>
</dbReference>
<keyword evidence="4 9" id="KW-1133">Transmembrane helix</keyword>
<keyword evidence="13" id="KW-1185">Reference proteome</keyword>
<dbReference type="EMBL" id="CAJNOR010007151">
    <property type="protein sequence ID" value="CAF1611782.1"/>
    <property type="molecule type" value="Genomic_DNA"/>
</dbReference>
<evidence type="ECO:0000256" key="1">
    <source>
        <dbReference type="ARBA" id="ARBA00004651"/>
    </source>
</evidence>
<dbReference type="AlphaFoldDB" id="A0A816BPJ7"/>
<protein>
    <recommendedName>
        <fullName evidence="10">G-protein coupled receptors family 1 profile domain-containing protein</fullName>
    </recommendedName>
</protein>
<dbReference type="SUPFAM" id="SSF81321">
    <property type="entry name" value="Family A G protein-coupled receptor-like"/>
    <property type="match status" value="1"/>
</dbReference>
<keyword evidence="7" id="KW-0675">Receptor</keyword>
<evidence type="ECO:0000256" key="5">
    <source>
        <dbReference type="ARBA" id="ARBA00023040"/>
    </source>
</evidence>
<gene>
    <name evidence="11" type="ORF">EDS130_LOCUS44632</name>
    <name evidence="12" type="ORF">XAT740_LOCUS48997</name>
</gene>
<evidence type="ECO:0000313" key="11">
    <source>
        <dbReference type="EMBL" id="CAF1531819.1"/>
    </source>
</evidence>
<feature type="transmembrane region" description="Helical" evidence="9">
    <location>
        <begin position="238"/>
        <end position="262"/>
    </location>
</feature>
<evidence type="ECO:0000313" key="12">
    <source>
        <dbReference type="EMBL" id="CAF1611782.1"/>
    </source>
</evidence>
<keyword evidence="5" id="KW-0297">G-protein coupled receptor</keyword>
<feature type="transmembrane region" description="Helical" evidence="9">
    <location>
        <begin position="97"/>
        <end position="121"/>
    </location>
</feature>
<evidence type="ECO:0000313" key="13">
    <source>
        <dbReference type="Proteomes" id="UP000663828"/>
    </source>
</evidence>
<evidence type="ECO:0000256" key="9">
    <source>
        <dbReference type="SAM" id="Phobius"/>
    </source>
</evidence>
<dbReference type="GO" id="GO:0007218">
    <property type="term" value="P:neuropeptide signaling pathway"/>
    <property type="evidence" value="ECO:0007669"/>
    <property type="project" value="TreeGrafter"/>
</dbReference>
<dbReference type="InterPro" id="IPR017452">
    <property type="entry name" value="GPCR_Rhodpsn_7TM"/>
</dbReference>
<keyword evidence="3 9" id="KW-0812">Transmembrane</keyword>
<feature type="transmembrane region" description="Helical" evidence="9">
    <location>
        <begin position="142"/>
        <end position="163"/>
    </location>
</feature>
<dbReference type="Gene3D" id="1.20.1070.10">
    <property type="entry name" value="Rhodopsin 7-helix transmembrane proteins"/>
    <property type="match status" value="1"/>
</dbReference>
<feature type="transmembrane region" description="Helical" evidence="9">
    <location>
        <begin position="183"/>
        <end position="208"/>
    </location>
</feature>
<name>A0A816BPJ7_ADIRI</name>
<evidence type="ECO:0000256" key="3">
    <source>
        <dbReference type="ARBA" id="ARBA00022692"/>
    </source>
</evidence>
<feature type="transmembrane region" description="Helical" evidence="9">
    <location>
        <begin position="59"/>
        <end position="85"/>
    </location>
</feature>
<evidence type="ECO:0000256" key="6">
    <source>
        <dbReference type="ARBA" id="ARBA00023136"/>
    </source>
</evidence>
<reference evidence="12" key="1">
    <citation type="submission" date="2021-02" db="EMBL/GenBank/DDBJ databases">
        <authorList>
            <person name="Nowell W R."/>
        </authorList>
    </citation>
    <scope>NUCLEOTIDE SEQUENCE</scope>
</reference>
<feature type="domain" description="G-protein coupled receptors family 1 profile" evidence="10">
    <location>
        <begin position="38"/>
        <end position="293"/>
    </location>
</feature>
<feature type="transmembrane region" description="Helical" evidence="9">
    <location>
        <begin position="25"/>
        <end position="47"/>
    </location>
</feature>